<name>A0A4U6UE71_SETVI</name>
<keyword evidence="2" id="KW-1185">Reference proteome</keyword>
<evidence type="ECO:0000313" key="2">
    <source>
        <dbReference type="Proteomes" id="UP000298652"/>
    </source>
</evidence>
<accession>A0A4U6UE71</accession>
<proteinExistence type="predicted"/>
<organism evidence="1 2">
    <name type="scientific">Setaria viridis</name>
    <name type="common">Green bristlegrass</name>
    <name type="synonym">Setaria italica subsp. viridis</name>
    <dbReference type="NCBI Taxonomy" id="4556"/>
    <lineage>
        <taxon>Eukaryota</taxon>
        <taxon>Viridiplantae</taxon>
        <taxon>Streptophyta</taxon>
        <taxon>Embryophyta</taxon>
        <taxon>Tracheophyta</taxon>
        <taxon>Spermatophyta</taxon>
        <taxon>Magnoliopsida</taxon>
        <taxon>Liliopsida</taxon>
        <taxon>Poales</taxon>
        <taxon>Poaceae</taxon>
        <taxon>PACMAD clade</taxon>
        <taxon>Panicoideae</taxon>
        <taxon>Panicodae</taxon>
        <taxon>Paniceae</taxon>
        <taxon>Cenchrinae</taxon>
        <taxon>Setaria</taxon>
    </lineage>
</organism>
<sequence length="30" mass="3262">MVSAKLLIIAILIVTASNPTWARGAPRELR</sequence>
<evidence type="ECO:0000313" key="1">
    <source>
        <dbReference type="EMBL" id="TKW12874.1"/>
    </source>
</evidence>
<gene>
    <name evidence="1" type="ORF">SEVIR_5G064150v2</name>
</gene>
<dbReference type="Gramene" id="TKW12874">
    <property type="protein sequence ID" value="TKW12874"/>
    <property type="gene ID" value="SEVIR_5G064150v2"/>
</dbReference>
<protein>
    <submittedName>
        <fullName evidence="1">Uncharacterized protein</fullName>
    </submittedName>
</protein>
<dbReference type="Proteomes" id="UP000298652">
    <property type="component" value="Chromosome 5"/>
</dbReference>
<reference evidence="1" key="1">
    <citation type="submission" date="2019-03" db="EMBL/GenBank/DDBJ databases">
        <title>WGS assembly of Setaria viridis.</title>
        <authorList>
            <person name="Huang P."/>
            <person name="Jenkins J."/>
            <person name="Grimwood J."/>
            <person name="Barry K."/>
            <person name="Healey A."/>
            <person name="Mamidi S."/>
            <person name="Sreedasyam A."/>
            <person name="Shu S."/>
            <person name="Feldman M."/>
            <person name="Wu J."/>
            <person name="Yu Y."/>
            <person name="Chen C."/>
            <person name="Johnson J."/>
            <person name="Rokhsar D."/>
            <person name="Baxter I."/>
            <person name="Schmutz J."/>
            <person name="Brutnell T."/>
            <person name="Kellogg E."/>
        </authorList>
    </citation>
    <scope>NUCLEOTIDE SEQUENCE [LARGE SCALE GENOMIC DNA]</scope>
</reference>
<dbReference type="AlphaFoldDB" id="A0A4U6UE71"/>
<dbReference type="EMBL" id="CM016556">
    <property type="protein sequence ID" value="TKW12874.1"/>
    <property type="molecule type" value="Genomic_DNA"/>
</dbReference>